<dbReference type="EMBL" id="AAMD01000020">
    <property type="protein sequence ID" value="EAU68249.1"/>
    <property type="molecule type" value="Genomic_DNA"/>
</dbReference>
<evidence type="ECO:0000313" key="1">
    <source>
        <dbReference type="EMBL" id="EAU68249.1"/>
    </source>
</evidence>
<dbReference type="PATRIC" id="fig|378806.16.peg.7481"/>
<name>Q098T6_STIAD</name>
<accession>Q098T6</accession>
<sequence>MLGTGSNAMIAHALIATLALVAGQTAPRVSTSRGTPVPVFPQGEVQTINLIEWNSNQFPRIYERSDQLPLTGEEVAKLAKAGFTSAQLVKMIEERRCACDASADGLIRLKQEGVSQEVLSAISLHGLAPNRALDLLVTLDFTGESRSAREAFLYFFVDDGDITRVLTLNLPELLRNQNAHDAMVDRSDILRARLVRRIQLPGKVPLTKYGAHRVLVAASASPTLTHPSQLTELERAKAQLYTFDYPRASLQSLCRLTAGYRQDAVLAYKWRFEGSRFECEWN</sequence>
<evidence type="ECO:0000313" key="2">
    <source>
        <dbReference type="Proteomes" id="UP000032702"/>
    </source>
</evidence>
<dbReference type="AlphaFoldDB" id="Q098T6"/>
<comment type="caution">
    <text evidence="1">The sequence shown here is derived from an EMBL/GenBank/DDBJ whole genome shotgun (WGS) entry which is preliminary data.</text>
</comment>
<organism evidence="1 2">
    <name type="scientific">Stigmatella aurantiaca (strain DW4/3-1)</name>
    <dbReference type="NCBI Taxonomy" id="378806"/>
    <lineage>
        <taxon>Bacteria</taxon>
        <taxon>Pseudomonadati</taxon>
        <taxon>Myxococcota</taxon>
        <taxon>Myxococcia</taxon>
        <taxon>Myxococcales</taxon>
        <taxon>Cystobacterineae</taxon>
        <taxon>Archangiaceae</taxon>
        <taxon>Stigmatella</taxon>
    </lineage>
</organism>
<reference evidence="1 2" key="1">
    <citation type="submission" date="2006-04" db="EMBL/GenBank/DDBJ databases">
        <authorList>
            <person name="Nierman W.C."/>
        </authorList>
    </citation>
    <scope>NUCLEOTIDE SEQUENCE [LARGE SCALE GENOMIC DNA]</scope>
    <source>
        <strain evidence="1 2">DW4/3-1</strain>
    </source>
</reference>
<protein>
    <submittedName>
        <fullName evidence="1">Uncharacterized protein</fullName>
    </submittedName>
</protein>
<gene>
    <name evidence="1" type="ORF">STIAU_7709</name>
</gene>
<dbReference type="Proteomes" id="UP000032702">
    <property type="component" value="Unassembled WGS sequence"/>
</dbReference>
<proteinExistence type="predicted"/>